<name>D7FUU1_ECTSI</name>
<dbReference type="OMA" id="FNSYAML"/>
<dbReference type="InterPro" id="IPR047192">
    <property type="entry name" value="Euk_RPA1_DBD_C"/>
</dbReference>
<gene>
    <name evidence="13" type="ORF">Esi_0279_0024</name>
</gene>
<dbReference type="FunFam" id="2.40.50.140:FF:000064">
    <property type="entry name" value="Replication protein A subunit"/>
    <property type="match status" value="1"/>
</dbReference>
<dbReference type="Pfam" id="PF16900">
    <property type="entry name" value="REPA_OB_2"/>
    <property type="match status" value="1"/>
</dbReference>
<proteinExistence type="inferred from homology"/>
<evidence type="ECO:0000256" key="9">
    <source>
        <dbReference type="RuleBase" id="RU364130"/>
    </source>
</evidence>
<evidence type="ECO:0000256" key="6">
    <source>
        <dbReference type="ARBA" id="ARBA00022833"/>
    </source>
</evidence>
<dbReference type="GO" id="GO:0008270">
    <property type="term" value="F:zinc ion binding"/>
    <property type="evidence" value="ECO:0007669"/>
    <property type="project" value="UniProtKB-KW"/>
</dbReference>
<keyword evidence="8 9" id="KW-0539">Nucleus</keyword>
<sequence length="419" mass="46504">MRQWNNARGSGTLFSVDLLDEDGSEIKGTFFKQDADKWFQILQEGQVYAFTGGKVKVANKKFSSFNAEYELTFDSSTQINPINDDSRIGSATYAFVKLNEMEALEANKVLDVIAVVKSVEDHAQFVSRAGKQLDKRNLILVDDTCTEINLTLWGDMAKADGSRWEGNPVVAFKGVKLSDFSGRSLNSLNASTLVNDPDVPETADLRAWFDAAGGGSSFKSVTVRNGGGGGSDDAAKKDISQRYTLQSITDGNLGNGEKPDWAVVKATISFIKLDGERLPWYTACPKEGCNKKVTETMEGAWQCEKCNQTHPECQRRYMLSMQISDNTGKAWVTAFNDQGVELLDNRTADELFQMKEEGNDAELEELFSEACFKTYMLTLRVKTDMYNDETRSRKTLQRLAPVDVKAECAALLDAIAKYN</sequence>
<dbReference type="EMBL" id="FN649741">
    <property type="protein sequence ID" value="CBJ31747.1"/>
    <property type="molecule type" value="Genomic_DNA"/>
</dbReference>
<feature type="domain" description="OB" evidence="10">
    <location>
        <begin position="7"/>
        <end position="72"/>
    </location>
</feature>
<dbReference type="FunFam" id="2.40.50.140:FF:000090">
    <property type="entry name" value="Replication protein A subunit"/>
    <property type="match status" value="1"/>
</dbReference>
<comment type="similarity">
    <text evidence="2 9">Belongs to the replication factor A protein 1 family.</text>
</comment>
<dbReference type="GO" id="GO:0006260">
    <property type="term" value="P:DNA replication"/>
    <property type="evidence" value="ECO:0007669"/>
    <property type="project" value="UniProtKB-KW"/>
</dbReference>
<protein>
    <recommendedName>
        <fullName evidence="9">Replication protein A subunit</fullName>
    </recommendedName>
</protein>
<dbReference type="NCBIfam" id="TIGR00617">
    <property type="entry name" value="rpa1"/>
    <property type="match status" value="1"/>
</dbReference>
<dbReference type="CDD" id="cd04476">
    <property type="entry name" value="RPA1_DBD_C"/>
    <property type="match status" value="1"/>
</dbReference>
<dbReference type="CDD" id="cd04474">
    <property type="entry name" value="RPA1_DBD_A"/>
    <property type="match status" value="1"/>
</dbReference>
<dbReference type="GO" id="GO:0006281">
    <property type="term" value="P:DNA repair"/>
    <property type="evidence" value="ECO:0007669"/>
    <property type="project" value="InterPro"/>
</dbReference>
<dbReference type="CDD" id="cd04475">
    <property type="entry name" value="RPA1_DBD_B"/>
    <property type="match status" value="1"/>
</dbReference>
<dbReference type="SUPFAM" id="SSF50249">
    <property type="entry name" value="Nucleic acid-binding proteins"/>
    <property type="match status" value="3"/>
</dbReference>
<evidence type="ECO:0000256" key="8">
    <source>
        <dbReference type="ARBA" id="ARBA00023242"/>
    </source>
</evidence>
<evidence type="ECO:0000256" key="5">
    <source>
        <dbReference type="ARBA" id="ARBA00022771"/>
    </source>
</evidence>
<evidence type="ECO:0000256" key="7">
    <source>
        <dbReference type="ARBA" id="ARBA00023125"/>
    </source>
</evidence>
<evidence type="ECO:0000256" key="2">
    <source>
        <dbReference type="ARBA" id="ARBA00005690"/>
    </source>
</evidence>
<evidence type="ECO:0000256" key="1">
    <source>
        <dbReference type="ARBA" id="ARBA00004123"/>
    </source>
</evidence>
<feature type="domain" description="Replication protein A OB" evidence="12">
    <location>
        <begin position="98"/>
        <end position="195"/>
    </location>
</feature>
<organism evidence="13 14">
    <name type="scientific">Ectocarpus siliculosus</name>
    <name type="common">Brown alga</name>
    <name type="synonym">Conferva siliculosa</name>
    <dbReference type="NCBI Taxonomy" id="2880"/>
    <lineage>
        <taxon>Eukaryota</taxon>
        <taxon>Sar</taxon>
        <taxon>Stramenopiles</taxon>
        <taxon>Ochrophyta</taxon>
        <taxon>PX clade</taxon>
        <taxon>Phaeophyceae</taxon>
        <taxon>Ectocarpales</taxon>
        <taxon>Ectocarpaceae</taxon>
        <taxon>Ectocarpus</taxon>
    </lineage>
</organism>
<dbReference type="EMBL" id="FN648463">
    <property type="protein sequence ID" value="CBJ31747.1"/>
    <property type="molecule type" value="Genomic_DNA"/>
</dbReference>
<evidence type="ECO:0000259" key="12">
    <source>
        <dbReference type="Pfam" id="PF16900"/>
    </source>
</evidence>
<dbReference type="AlphaFoldDB" id="D7FUU1"/>
<evidence type="ECO:0000256" key="4">
    <source>
        <dbReference type="ARBA" id="ARBA00022723"/>
    </source>
</evidence>
<evidence type="ECO:0000313" key="13">
    <source>
        <dbReference type="EMBL" id="CBJ31747.1"/>
    </source>
</evidence>
<dbReference type="FunCoup" id="D7FUU1">
    <property type="interactions" value="532"/>
</dbReference>
<dbReference type="Pfam" id="PF08646">
    <property type="entry name" value="Rep_fac-A_C"/>
    <property type="match status" value="1"/>
</dbReference>
<dbReference type="PANTHER" id="PTHR47165:SF4">
    <property type="entry name" value="OS03G0429900 PROTEIN"/>
    <property type="match status" value="1"/>
</dbReference>
<feature type="domain" description="Replication factor A C-terminal" evidence="11">
    <location>
        <begin position="261"/>
        <end position="410"/>
    </location>
</feature>
<dbReference type="Proteomes" id="UP000002630">
    <property type="component" value="Linkage Group LG16"/>
</dbReference>
<dbReference type="STRING" id="2880.D7FUU1"/>
<dbReference type="InterPro" id="IPR004591">
    <property type="entry name" value="Rfa1"/>
</dbReference>
<keyword evidence="6 9" id="KW-0862">Zinc</keyword>
<dbReference type="InterPro" id="IPR013955">
    <property type="entry name" value="Rep_factor-A_C"/>
</dbReference>
<evidence type="ECO:0000313" key="14">
    <source>
        <dbReference type="Proteomes" id="UP000002630"/>
    </source>
</evidence>
<keyword evidence="4 9" id="KW-0479">Metal-binding</keyword>
<evidence type="ECO:0000259" key="10">
    <source>
        <dbReference type="Pfam" id="PF01336"/>
    </source>
</evidence>
<dbReference type="InParanoid" id="D7FUU1"/>
<keyword evidence="7 9" id="KW-0238">DNA-binding</keyword>
<dbReference type="Gene3D" id="2.40.50.140">
    <property type="entry name" value="Nucleic acid-binding proteins"/>
    <property type="match status" value="3"/>
</dbReference>
<keyword evidence="3 9" id="KW-0235">DNA replication</keyword>
<dbReference type="GO" id="GO:0005634">
    <property type="term" value="C:nucleus"/>
    <property type="evidence" value="ECO:0007669"/>
    <property type="project" value="UniProtKB-SubCell"/>
</dbReference>
<reference evidence="13 14" key="1">
    <citation type="journal article" date="2010" name="Nature">
        <title>The Ectocarpus genome and the independent evolution of multicellularity in brown algae.</title>
        <authorList>
            <person name="Cock J.M."/>
            <person name="Sterck L."/>
            <person name="Rouze P."/>
            <person name="Scornet D."/>
            <person name="Allen A.E."/>
            <person name="Amoutzias G."/>
            <person name="Anthouard V."/>
            <person name="Artiguenave F."/>
            <person name="Aury J.M."/>
            <person name="Badger J.H."/>
            <person name="Beszteri B."/>
            <person name="Billiau K."/>
            <person name="Bonnet E."/>
            <person name="Bothwell J.H."/>
            <person name="Bowler C."/>
            <person name="Boyen C."/>
            <person name="Brownlee C."/>
            <person name="Carrano C.J."/>
            <person name="Charrier B."/>
            <person name="Cho G.Y."/>
            <person name="Coelho S.M."/>
            <person name="Collen J."/>
            <person name="Corre E."/>
            <person name="Da Silva C."/>
            <person name="Delage L."/>
            <person name="Delaroque N."/>
            <person name="Dittami S.M."/>
            <person name="Doulbeau S."/>
            <person name="Elias M."/>
            <person name="Farnham G."/>
            <person name="Gachon C.M."/>
            <person name="Gschloessl B."/>
            <person name="Heesch S."/>
            <person name="Jabbari K."/>
            <person name="Jubin C."/>
            <person name="Kawai H."/>
            <person name="Kimura K."/>
            <person name="Kloareg B."/>
            <person name="Kupper F.C."/>
            <person name="Lang D."/>
            <person name="Le Bail A."/>
            <person name="Leblanc C."/>
            <person name="Lerouge P."/>
            <person name="Lohr M."/>
            <person name="Lopez P.J."/>
            <person name="Martens C."/>
            <person name="Maumus F."/>
            <person name="Michel G."/>
            <person name="Miranda-Saavedra D."/>
            <person name="Morales J."/>
            <person name="Moreau H."/>
            <person name="Motomura T."/>
            <person name="Nagasato C."/>
            <person name="Napoli C.A."/>
            <person name="Nelson D.R."/>
            <person name="Nyvall-Collen P."/>
            <person name="Peters A.F."/>
            <person name="Pommier C."/>
            <person name="Potin P."/>
            <person name="Poulain J."/>
            <person name="Quesneville H."/>
            <person name="Read B."/>
            <person name="Rensing S.A."/>
            <person name="Ritter A."/>
            <person name="Rousvoal S."/>
            <person name="Samanta M."/>
            <person name="Samson G."/>
            <person name="Schroeder D.C."/>
            <person name="Segurens B."/>
            <person name="Strittmatter M."/>
            <person name="Tonon T."/>
            <person name="Tregear J.W."/>
            <person name="Valentin K."/>
            <person name="von Dassow P."/>
            <person name="Yamagishi T."/>
            <person name="Van de Peer Y."/>
            <person name="Wincker P."/>
        </authorList>
    </citation>
    <scope>NUCLEOTIDE SEQUENCE [LARGE SCALE GENOMIC DNA]</scope>
    <source>
        <strain evidence="14">Ec32 / CCAP1310/4</strain>
    </source>
</reference>
<dbReference type="GO" id="GO:0003677">
    <property type="term" value="F:DNA binding"/>
    <property type="evidence" value="ECO:0007669"/>
    <property type="project" value="UniProtKB-KW"/>
</dbReference>
<comment type="subcellular location">
    <subcellularLocation>
        <location evidence="1 9">Nucleus</location>
    </subcellularLocation>
</comment>
<dbReference type="eggNOG" id="KOG0851">
    <property type="taxonomic scope" value="Eukaryota"/>
</dbReference>
<evidence type="ECO:0000256" key="3">
    <source>
        <dbReference type="ARBA" id="ARBA00022705"/>
    </source>
</evidence>
<accession>D7FUU1</accession>
<dbReference type="Pfam" id="PF01336">
    <property type="entry name" value="tRNA_anti-codon"/>
    <property type="match status" value="1"/>
</dbReference>
<dbReference type="InterPro" id="IPR031657">
    <property type="entry name" value="REPA_OB_2"/>
</dbReference>
<dbReference type="GO" id="GO:0006310">
    <property type="term" value="P:DNA recombination"/>
    <property type="evidence" value="ECO:0007669"/>
    <property type="project" value="InterPro"/>
</dbReference>
<evidence type="ECO:0000259" key="11">
    <source>
        <dbReference type="Pfam" id="PF08646"/>
    </source>
</evidence>
<dbReference type="OrthoDB" id="1751331at2759"/>
<dbReference type="FunFam" id="2.40.50.140:FF:000041">
    <property type="entry name" value="Replication protein A subunit"/>
    <property type="match status" value="1"/>
</dbReference>
<dbReference type="PANTHER" id="PTHR47165">
    <property type="entry name" value="OS03G0429900 PROTEIN"/>
    <property type="match status" value="1"/>
</dbReference>
<keyword evidence="5 9" id="KW-0863">Zinc-finger</keyword>
<dbReference type="InterPro" id="IPR012340">
    <property type="entry name" value="NA-bd_OB-fold"/>
</dbReference>
<keyword evidence="14" id="KW-1185">Reference proteome</keyword>
<dbReference type="InterPro" id="IPR004365">
    <property type="entry name" value="NA-bd_OB_tRNA"/>
</dbReference>